<accession>A0A0F9KAC3</accession>
<dbReference type="EMBL" id="LAZR01014082">
    <property type="protein sequence ID" value="KKM19038.1"/>
    <property type="molecule type" value="Genomic_DNA"/>
</dbReference>
<dbReference type="SUPFAM" id="SSF56300">
    <property type="entry name" value="Metallo-dependent phosphatases"/>
    <property type="match status" value="1"/>
</dbReference>
<evidence type="ECO:0008006" key="2">
    <source>
        <dbReference type="Google" id="ProtNLM"/>
    </source>
</evidence>
<proteinExistence type="predicted"/>
<dbReference type="InterPro" id="IPR029052">
    <property type="entry name" value="Metallo-depent_PP-like"/>
</dbReference>
<evidence type="ECO:0000313" key="1">
    <source>
        <dbReference type="EMBL" id="KKM19038.1"/>
    </source>
</evidence>
<protein>
    <recommendedName>
        <fullName evidence="2">Calcineurin-like phosphoesterase domain-containing protein</fullName>
    </recommendedName>
</protein>
<name>A0A0F9KAC3_9ZZZZ</name>
<dbReference type="AlphaFoldDB" id="A0A0F9KAC3"/>
<organism evidence="1">
    <name type="scientific">marine sediment metagenome</name>
    <dbReference type="NCBI Taxonomy" id="412755"/>
    <lineage>
        <taxon>unclassified sequences</taxon>
        <taxon>metagenomes</taxon>
        <taxon>ecological metagenomes</taxon>
    </lineage>
</organism>
<comment type="caution">
    <text evidence="1">The sequence shown here is derived from an EMBL/GenBank/DDBJ whole genome shotgun (WGS) entry which is preliminary data.</text>
</comment>
<reference evidence="1" key="1">
    <citation type="journal article" date="2015" name="Nature">
        <title>Complex archaea that bridge the gap between prokaryotes and eukaryotes.</title>
        <authorList>
            <person name="Spang A."/>
            <person name="Saw J.H."/>
            <person name="Jorgensen S.L."/>
            <person name="Zaremba-Niedzwiedzka K."/>
            <person name="Martijn J."/>
            <person name="Lind A.E."/>
            <person name="van Eijk R."/>
            <person name="Schleper C."/>
            <person name="Guy L."/>
            <person name="Ettema T.J."/>
        </authorList>
    </citation>
    <scope>NUCLEOTIDE SEQUENCE</scope>
</reference>
<gene>
    <name evidence="1" type="ORF">LCGC14_1659690</name>
</gene>
<sequence>MPICDEFIDIIEEGKIPFYTVWGNHEEEGHNFSLSKSTTLNHMFNRSLLIKLLTEIEKKNNKPNFFAGFFILTTDF</sequence>